<organism evidence="2">
    <name type="scientific">Sigmofec virus UA08Rod_5530</name>
    <dbReference type="NCBI Taxonomy" id="2929427"/>
    <lineage>
        <taxon>Viruses</taxon>
        <taxon>Monodnaviria</taxon>
        <taxon>Sangervirae</taxon>
        <taxon>Phixviricota</taxon>
        <taxon>Malgrandaviricetes</taxon>
        <taxon>Petitvirales</taxon>
        <taxon>Microviridae</taxon>
    </lineage>
</organism>
<protein>
    <submittedName>
        <fullName evidence="2">DNA pilot protein</fullName>
    </submittedName>
</protein>
<feature type="compositionally biased region" description="Low complexity" evidence="1">
    <location>
        <begin position="113"/>
        <end position="143"/>
    </location>
</feature>
<evidence type="ECO:0000313" key="2">
    <source>
        <dbReference type="EMBL" id="UPW41101.1"/>
    </source>
</evidence>
<feature type="region of interest" description="Disordered" evidence="1">
    <location>
        <begin position="112"/>
        <end position="144"/>
    </location>
</feature>
<accession>A0A976N114</accession>
<evidence type="ECO:0000256" key="1">
    <source>
        <dbReference type="SAM" id="MobiDB-lite"/>
    </source>
</evidence>
<reference evidence="2" key="1">
    <citation type="submission" date="2022-02" db="EMBL/GenBank/DDBJ databases">
        <title>Towards deciphering the DNA virus diversity associated with rodent species in the families Cricetidae and Heteromyidae.</title>
        <authorList>
            <person name="Lund M."/>
            <person name="Larsen B.B."/>
            <person name="Gryseels S."/>
            <person name="Kraberger S."/>
            <person name="Rowsey D.M."/>
            <person name="Steger L."/>
            <person name="Yule K.M."/>
            <person name="Upham N.S."/>
            <person name="Worobey M."/>
            <person name="Van Doorslaer K."/>
            <person name="Varsani A."/>
        </authorList>
    </citation>
    <scope>NUCLEOTIDE SEQUENCE</scope>
    <source>
        <strain evidence="2">UA08Rod_5530</strain>
    </source>
</reference>
<dbReference type="EMBL" id="OM869544">
    <property type="protein sequence ID" value="UPW41101.1"/>
    <property type="molecule type" value="Genomic_DNA"/>
</dbReference>
<name>A0A976N114_9VIRU</name>
<sequence>MAENTLMGDYSQMYTTQPVSSGAGEFGRTWLGELMGFGGAAAADDWQRQEQSANNAFVREMLALNEKNAFSASEAQKARDFEERMSNTAYQRAVADMKLAGINPALALGGMSSGASTPSGQSASSAGSSSVSGQSSPRSRSGSDVVGTIAKIVAGCISSGATTAAAAMSSASRIKSSEIYANSRKNKN</sequence>
<proteinExistence type="predicted"/>